<dbReference type="InterPro" id="IPR046373">
    <property type="entry name" value="Acyl-CoA_Oxase/DH_mid-dom_sf"/>
</dbReference>
<dbReference type="InterPro" id="IPR036250">
    <property type="entry name" value="AcylCo_DH-like_C"/>
</dbReference>
<dbReference type="SUPFAM" id="SSF47203">
    <property type="entry name" value="Acyl-CoA dehydrogenase C-terminal domain-like"/>
    <property type="match status" value="2"/>
</dbReference>
<comment type="cofactor">
    <cofactor evidence="1">
        <name>FAD</name>
        <dbReference type="ChEBI" id="CHEBI:57692"/>
    </cofactor>
</comment>
<protein>
    <submittedName>
        <fullName evidence="9">Acyl-CoA dehydrogenase</fullName>
    </submittedName>
</protein>
<evidence type="ECO:0000256" key="4">
    <source>
        <dbReference type="ARBA" id="ARBA00022827"/>
    </source>
</evidence>
<reference evidence="9 10" key="1">
    <citation type="submission" date="2016-11" db="EMBL/GenBank/DDBJ databases">
        <title>Genome sequences of unsequenced Mycobacteria.</title>
        <authorList>
            <person name="Greninger A.L."/>
            <person name="Fang F."/>
            <person name="Jerome K.R."/>
        </authorList>
    </citation>
    <scope>NUCLEOTIDE SEQUENCE [LARGE SCALE GENOMIC DNA]</scope>
    <source>
        <strain evidence="9 10">M11</strain>
    </source>
</reference>
<accession>A0A1Q4HPA0</accession>
<dbReference type="Pfam" id="PF02771">
    <property type="entry name" value="Acyl-CoA_dh_N"/>
    <property type="match status" value="2"/>
</dbReference>
<dbReference type="Pfam" id="PF02770">
    <property type="entry name" value="Acyl-CoA_dh_M"/>
    <property type="match status" value="1"/>
</dbReference>
<dbReference type="SUPFAM" id="SSF56645">
    <property type="entry name" value="Acyl-CoA dehydrogenase NM domain-like"/>
    <property type="match status" value="2"/>
</dbReference>
<dbReference type="Gene3D" id="1.20.140.10">
    <property type="entry name" value="Butyryl-CoA Dehydrogenase, subunit A, domain 3"/>
    <property type="match status" value="2"/>
</dbReference>
<dbReference type="RefSeq" id="WP_073878494.1">
    <property type="nucleotide sequence ID" value="NZ_MPNT01000026.1"/>
</dbReference>
<proteinExistence type="inferred from homology"/>
<evidence type="ECO:0000256" key="3">
    <source>
        <dbReference type="ARBA" id="ARBA00022630"/>
    </source>
</evidence>
<feature type="domain" description="Acyl-CoA dehydrogenase/oxidase C-terminal" evidence="6">
    <location>
        <begin position="597"/>
        <end position="737"/>
    </location>
</feature>
<dbReference type="GO" id="GO:0016627">
    <property type="term" value="F:oxidoreductase activity, acting on the CH-CH group of donors"/>
    <property type="evidence" value="ECO:0007669"/>
    <property type="project" value="InterPro"/>
</dbReference>
<comment type="caution">
    <text evidence="9">The sequence shown here is derived from an EMBL/GenBank/DDBJ whole genome shotgun (WGS) entry which is preliminary data.</text>
</comment>
<dbReference type="AlphaFoldDB" id="A0A1Q4HPA0"/>
<name>A0A1Q4HPA0_9MYCO</name>
<comment type="similarity">
    <text evidence="2">Belongs to the acyl-CoA dehydrogenase family.</text>
</comment>
<dbReference type="InterPro" id="IPR009100">
    <property type="entry name" value="AcylCoA_DH/oxidase_NM_dom_sf"/>
</dbReference>
<dbReference type="InterPro" id="IPR013786">
    <property type="entry name" value="AcylCoA_DH/ox_N"/>
</dbReference>
<dbReference type="FunFam" id="2.40.110.10:FF:000011">
    <property type="entry name" value="Acyl-CoA dehydrogenase FadE34"/>
    <property type="match status" value="1"/>
</dbReference>
<feature type="domain" description="Acyl-CoA dehydrogenase/oxidase C-terminal" evidence="6">
    <location>
        <begin position="228"/>
        <end position="344"/>
    </location>
</feature>
<evidence type="ECO:0000259" key="7">
    <source>
        <dbReference type="Pfam" id="PF02770"/>
    </source>
</evidence>
<evidence type="ECO:0000256" key="5">
    <source>
        <dbReference type="ARBA" id="ARBA00023002"/>
    </source>
</evidence>
<dbReference type="Proteomes" id="UP000186438">
    <property type="component" value="Unassembled WGS sequence"/>
</dbReference>
<dbReference type="Pfam" id="PF00441">
    <property type="entry name" value="Acyl-CoA_dh_1"/>
    <property type="match status" value="2"/>
</dbReference>
<evidence type="ECO:0000259" key="8">
    <source>
        <dbReference type="Pfam" id="PF02771"/>
    </source>
</evidence>
<evidence type="ECO:0000259" key="6">
    <source>
        <dbReference type="Pfam" id="PF00441"/>
    </source>
</evidence>
<dbReference type="STRING" id="53378.BRW65_22240"/>
<dbReference type="OrthoDB" id="2431337at2"/>
<keyword evidence="5" id="KW-0560">Oxidoreductase</keyword>
<keyword evidence="10" id="KW-1185">Reference proteome</keyword>
<evidence type="ECO:0000256" key="2">
    <source>
        <dbReference type="ARBA" id="ARBA00009347"/>
    </source>
</evidence>
<feature type="domain" description="Acyl-CoA dehydrogenase/oxidase N-terminal" evidence="8">
    <location>
        <begin position="6"/>
        <end position="98"/>
    </location>
</feature>
<dbReference type="InterPro" id="IPR037069">
    <property type="entry name" value="AcylCoA_DH/ox_N_sf"/>
</dbReference>
<evidence type="ECO:0000313" key="9">
    <source>
        <dbReference type="EMBL" id="OJZ69682.1"/>
    </source>
</evidence>
<dbReference type="Gene3D" id="1.10.540.10">
    <property type="entry name" value="Acyl-CoA dehydrogenase/oxidase, N-terminal domain"/>
    <property type="match status" value="2"/>
</dbReference>
<keyword evidence="4" id="KW-0274">FAD</keyword>
<dbReference type="InterPro" id="IPR052161">
    <property type="entry name" value="Mycobact_Acyl-CoA_DH"/>
</dbReference>
<dbReference type="EMBL" id="MPNT01000026">
    <property type="protein sequence ID" value="OJZ69682.1"/>
    <property type="molecule type" value="Genomic_DNA"/>
</dbReference>
<organism evidence="9 10">
    <name type="scientific">Mycobacterium paraffinicum</name>
    <dbReference type="NCBI Taxonomy" id="53378"/>
    <lineage>
        <taxon>Bacteria</taxon>
        <taxon>Bacillati</taxon>
        <taxon>Actinomycetota</taxon>
        <taxon>Actinomycetes</taxon>
        <taxon>Mycobacteriales</taxon>
        <taxon>Mycobacteriaceae</taxon>
        <taxon>Mycobacterium</taxon>
    </lineage>
</organism>
<feature type="domain" description="Acyl-CoA oxidase/dehydrogenase middle" evidence="7">
    <location>
        <begin position="491"/>
        <end position="585"/>
    </location>
</feature>
<sequence length="744" mass="78915">MAFGITAEQEQLAAAVGDFAARHAPIDKTRASFDSIAAGELPPWWEELTASGFHAVHLPEASGGQGGSLADLGCVVEAAAAALLPGPLLSTTITSAVAQLADDSGADLLAELTAGAPAAAVLPEHSMVRMTRHLDGWQLDGSSAPTAGMVSAQRILLAVHTDTDAEADVRWFSLDVTQTWPGVSVEPRRGTDLGIDVGVLTLTGHVVPASAELFGIACAPARCIAVALTACAAAGTVRRCQAAATEYIRTREQFGRPVGAFQALQHKAAMLLVNCELASAAAWDAVRAGGDSVAQQRLAAGAAAQVSIATAPDLVLDAMLMFGAIGYTWEHDTHLYWRRAIALAASVGSLTRWARETGELALRERRSTALDLGDVEAEFRASVAARLEQARGLPNEHPADDARTPGQAWGQQRDLLAEGGLMAPHLPAPWGLGATALQQVIIGEEFDKRPDLPRPYLGIAEWILPTILTYGNDWQREQFAWPMLRGAQRWCQLFSEPEAGSDLASLKTRAEKVDGGWLINGHKVWTSQADRAQFGALLARADPDAPKHRGISYFLIDMASQGITVEPIRQASGGYDFNEVFFTDVFVPDHMLVGTPGAGWDLAVATMAVERTAIANNVNIDRSAALRHVARGDGPDRGAVLEALGDIEAHTSAIKAMVLRETLRQVQGWAAGPTSSIAKYALVMLLRRASTATLRHTGVAALHEDSEPAVIGPYFDIPSELIGGGTPEIQLTVIASMILGLPRK</sequence>
<dbReference type="InterPro" id="IPR009075">
    <property type="entry name" value="AcylCo_DH/oxidase_C"/>
</dbReference>
<dbReference type="GO" id="GO:0050660">
    <property type="term" value="F:flavin adenine dinucleotide binding"/>
    <property type="evidence" value="ECO:0007669"/>
    <property type="project" value="InterPro"/>
</dbReference>
<keyword evidence="3" id="KW-0285">Flavoprotein</keyword>
<dbReference type="GO" id="GO:0005886">
    <property type="term" value="C:plasma membrane"/>
    <property type="evidence" value="ECO:0007669"/>
    <property type="project" value="TreeGrafter"/>
</dbReference>
<dbReference type="PANTHER" id="PTHR43292:SF4">
    <property type="entry name" value="ACYL-COA DEHYDROGENASE FADE34"/>
    <property type="match status" value="1"/>
</dbReference>
<feature type="domain" description="Acyl-CoA dehydrogenase/oxidase N-terminal" evidence="8">
    <location>
        <begin position="379"/>
        <end position="486"/>
    </location>
</feature>
<evidence type="ECO:0000256" key="1">
    <source>
        <dbReference type="ARBA" id="ARBA00001974"/>
    </source>
</evidence>
<evidence type="ECO:0000313" key="10">
    <source>
        <dbReference type="Proteomes" id="UP000186438"/>
    </source>
</evidence>
<dbReference type="InterPro" id="IPR006091">
    <property type="entry name" value="Acyl-CoA_Oxase/DH_mid-dom"/>
</dbReference>
<gene>
    <name evidence="9" type="ORF">BRW65_22240</name>
</gene>
<dbReference type="Gene3D" id="2.40.110.10">
    <property type="entry name" value="Butyryl-CoA Dehydrogenase, subunit A, domain 2"/>
    <property type="match status" value="1"/>
</dbReference>
<dbReference type="PANTHER" id="PTHR43292">
    <property type="entry name" value="ACYL-COA DEHYDROGENASE"/>
    <property type="match status" value="1"/>
</dbReference>